<dbReference type="Gene3D" id="3.50.30.30">
    <property type="match status" value="1"/>
</dbReference>
<dbReference type="SUPFAM" id="SSF52025">
    <property type="entry name" value="PA domain"/>
    <property type="match status" value="1"/>
</dbReference>
<feature type="transmembrane region" description="Helical" evidence="11">
    <location>
        <begin position="447"/>
        <end position="467"/>
    </location>
</feature>
<name>A0A8T2ZJM9_POPDE</name>
<evidence type="ECO:0000256" key="9">
    <source>
        <dbReference type="ARBA" id="ARBA00023136"/>
    </source>
</evidence>
<accession>A0A8T2ZJM9</accession>
<dbReference type="Pfam" id="PF04258">
    <property type="entry name" value="Peptidase_A22B"/>
    <property type="match status" value="2"/>
</dbReference>
<dbReference type="GO" id="GO:0005765">
    <property type="term" value="C:lysosomal membrane"/>
    <property type="evidence" value="ECO:0007669"/>
    <property type="project" value="TreeGrafter"/>
</dbReference>
<sequence length="527" mass="57702">MAFPSRRKRRSCSLHAILLFSFLFLIGLSFAEEASHDGDSPKFPGCDHPYNLVKVKNWANGVEGETFAGITASLSYLTTSKEMYLVSQGFLSGSIAMAVRGGCDFTTKAEVAQSGGAAALLVINDEEELAEMGCEKGTSAQDISIPVVLIPKSGGQSLNKSIVDGQKVELLFYAPVRPPVDLSVIFLWIMAVGTVVCASVWSEIAASEETNERYNELSPKETSNTSAFKDDTEKEVIDINVKSAIVFVITASAFLLLLYFFMSSWFVWLLIVLFCIGGIELGSLTSLQASRKGADAVVKDLFPCLSVQGICLMITVLQVARLPNIKVATVLLCCAFVYDIFWVFLSPIIFHQSVMIAVARGDNSGGETIPMLLRIPRFADEWGGYDMIGFGDILFPGLLVSFAFRYDKANKKGIANGYFLWLTIGYGVGLFLTYLGLYLMDGHGQPALLYLVPCTLGNWMTEFSFWAQMYHGLLFKITFLCAHRKTLLLFTLVSGLCILLGLVRGELKDLWNYSSEDASSRGSSGLA</sequence>
<feature type="domain" description="PA" evidence="13">
    <location>
        <begin position="91"/>
        <end position="158"/>
    </location>
</feature>
<reference evidence="14" key="1">
    <citation type="journal article" date="2021" name="J. Hered.">
        <title>Genome Assembly of Salicaceae Populus deltoides (Eastern Cottonwood) I-69 Based on Nanopore Sequencing and Hi-C Technologies.</title>
        <authorList>
            <person name="Bai S."/>
            <person name="Wu H."/>
            <person name="Zhang J."/>
            <person name="Pan Z."/>
            <person name="Zhao W."/>
            <person name="Li Z."/>
            <person name="Tong C."/>
        </authorList>
    </citation>
    <scope>NUCLEOTIDE SEQUENCE</scope>
    <source>
        <tissue evidence="14">Leaf</tissue>
    </source>
</reference>
<dbReference type="InterPro" id="IPR003137">
    <property type="entry name" value="PA_domain"/>
</dbReference>
<keyword evidence="4" id="KW-0645">Protease</keyword>
<feature type="transmembrane region" description="Helical" evidence="11">
    <location>
        <begin position="418"/>
        <end position="440"/>
    </location>
</feature>
<dbReference type="PANTHER" id="PTHR12174">
    <property type="entry name" value="SIGNAL PEPTIDE PEPTIDASE"/>
    <property type="match status" value="1"/>
</dbReference>
<feature type="transmembrane region" description="Helical" evidence="11">
    <location>
        <begin position="185"/>
        <end position="206"/>
    </location>
</feature>
<feature type="transmembrane region" description="Helical" evidence="11">
    <location>
        <begin position="327"/>
        <end position="350"/>
    </location>
</feature>
<evidence type="ECO:0000256" key="7">
    <source>
        <dbReference type="ARBA" id="ARBA00022801"/>
    </source>
</evidence>
<evidence type="ECO:0000313" key="15">
    <source>
        <dbReference type="Proteomes" id="UP000807159"/>
    </source>
</evidence>
<evidence type="ECO:0000256" key="12">
    <source>
        <dbReference type="SAM" id="SignalP"/>
    </source>
</evidence>
<feature type="transmembrane region" description="Helical" evidence="11">
    <location>
        <begin position="387"/>
        <end position="406"/>
    </location>
</feature>
<dbReference type="GO" id="GO:0098553">
    <property type="term" value="C:lumenal side of endoplasmic reticulum membrane"/>
    <property type="evidence" value="ECO:0007669"/>
    <property type="project" value="TreeGrafter"/>
</dbReference>
<organism evidence="14 15">
    <name type="scientific">Populus deltoides</name>
    <name type="common">Eastern poplar</name>
    <name type="synonym">Eastern cottonwood</name>
    <dbReference type="NCBI Taxonomy" id="3696"/>
    <lineage>
        <taxon>Eukaryota</taxon>
        <taxon>Viridiplantae</taxon>
        <taxon>Streptophyta</taxon>
        <taxon>Embryophyta</taxon>
        <taxon>Tracheophyta</taxon>
        <taxon>Spermatophyta</taxon>
        <taxon>Magnoliopsida</taxon>
        <taxon>eudicotyledons</taxon>
        <taxon>Gunneridae</taxon>
        <taxon>Pentapetalae</taxon>
        <taxon>rosids</taxon>
        <taxon>fabids</taxon>
        <taxon>Malpighiales</taxon>
        <taxon>Salicaceae</taxon>
        <taxon>Saliceae</taxon>
        <taxon>Populus</taxon>
    </lineage>
</organism>
<evidence type="ECO:0000256" key="1">
    <source>
        <dbReference type="ARBA" id="ARBA00003012"/>
    </source>
</evidence>
<keyword evidence="8 11" id="KW-1133">Transmembrane helix</keyword>
<dbReference type="EMBL" id="JACEGQ020000002">
    <property type="protein sequence ID" value="KAH8517794.1"/>
    <property type="molecule type" value="Genomic_DNA"/>
</dbReference>
<gene>
    <name evidence="14" type="ORF">H0E87_005639</name>
</gene>
<keyword evidence="5 11" id="KW-0812">Transmembrane</keyword>
<dbReference type="GO" id="GO:0010008">
    <property type="term" value="C:endosome membrane"/>
    <property type="evidence" value="ECO:0007669"/>
    <property type="project" value="UniProtKB-SubCell"/>
</dbReference>
<keyword evidence="12" id="KW-0732">Signal</keyword>
<evidence type="ECO:0000313" key="14">
    <source>
        <dbReference type="EMBL" id="KAH8517794.1"/>
    </source>
</evidence>
<comment type="similarity">
    <text evidence="3">Belongs to the peptidase A22B family.</text>
</comment>
<dbReference type="PANTHER" id="PTHR12174:SF90">
    <property type="entry name" value="SIGNAL PEPTIDE PEPTIDASE-LIKE 3"/>
    <property type="match status" value="1"/>
</dbReference>
<dbReference type="Proteomes" id="UP000807159">
    <property type="component" value="Chromosome 2"/>
</dbReference>
<dbReference type="InterPro" id="IPR046450">
    <property type="entry name" value="PA_dom_sf"/>
</dbReference>
<feature type="chain" id="PRO_5035791080" description="PA domain-containing protein" evidence="12">
    <location>
        <begin position="32"/>
        <end position="527"/>
    </location>
</feature>
<comment type="caution">
    <text evidence="14">The sequence shown here is derived from an EMBL/GenBank/DDBJ whole genome shotgun (WGS) entry which is preliminary data.</text>
</comment>
<evidence type="ECO:0000256" key="2">
    <source>
        <dbReference type="ARBA" id="ARBA00004337"/>
    </source>
</evidence>
<evidence type="ECO:0000256" key="3">
    <source>
        <dbReference type="ARBA" id="ARBA00006859"/>
    </source>
</evidence>
<dbReference type="AlphaFoldDB" id="A0A8T2ZJM9"/>
<evidence type="ECO:0000259" key="13">
    <source>
        <dbReference type="Pfam" id="PF02225"/>
    </source>
</evidence>
<dbReference type="Pfam" id="PF02225">
    <property type="entry name" value="PA"/>
    <property type="match status" value="1"/>
</dbReference>
<feature type="transmembrane region" description="Helical" evidence="11">
    <location>
        <begin position="244"/>
        <end position="262"/>
    </location>
</feature>
<evidence type="ECO:0000256" key="4">
    <source>
        <dbReference type="ARBA" id="ARBA00022670"/>
    </source>
</evidence>
<feature type="signal peptide" evidence="12">
    <location>
        <begin position="1"/>
        <end position="31"/>
    </location>
</feature>
<feature type="transmembrane region" description="Helical" evidence="11">
    <location>
        <begin position="487"/>
        <end position="503"/>
    </location>
</feature>
<protein>
    <recommendedName>
        <fullName evidence="13">PA domain-containing protein</fullName>
    </recommendedName>
</protein>
<evidence type="ECO:0000256" key="11">
    <source>
        <dbReference type="SAM" id="Phobius"/>
    </source>
</evidence>
<evidence type="ECO:0000256" key="6">
    <source>
        <dbReference type="ARBA" id="ARBA00022753"/>
    </source>
</evidence>
<keyword evidence="15" id="KW-1185">Reference proteome</keyword>
<keyword evidence="6" id="KW-0967">Endosome</keyword>
<feature type="transmembrane region" description="Helical" evidence="11">
    <location>
        <begin position="268"/>
        <end position="289"/>
    </location>
</feature>
<comment type="subcellular location">
    <subcellularLocation>
        <location evidence="2">Endosome membrane</location>
        <topology evidence="2">Multi-pass membrane protein</topology>
    </subcellularLocation>
</comment>
<dbReference type="InterPro" id="IPR007369">
    <property type="entry name" value="Peptidase_A22B_SPP"/>
</dbReference>
<dbReference type="GO" id="GO:0033619">
    <property type="term" value="P:membrane protein proteolysis"/>
    <property type="evidence" value="ECO:0007669"/>
    <property type="project" value="TreeGrafter"/>
</dbReference>
<keyword evidence="10" id="KW-0325">Glycoprotein</keyword>
<evidence type="ECO:0000256" key="8">
    <source>
        <dbReference type="ARBA" id="ARBA00022989"/>
    </source>
</evidence>
<proteinExistence type="inferred from homology"/>
<dbReference type="GO" id="GO:0098554">
    <property type="term" value="C:cytoplasmic side of endoplasmic reticulum membrane"/>
    <property type="evidence" value="ECO:0007669"/>
    <property type="project" value="TreeGrafter"/>
</dbReference>
<dbReference type="SMART" id="SM00730">
    <property type="entry name" value="PSN"/>
    <property type="match status" value="1"/>
</dbReference>
<keyword evidence="9 11" id="KW-0472">Membrane</keyword>
<comment type="function">
    <text evidence="1">Intramembrane-cleaving aspartic protease (I-CLiP) that cleaves type II membrane signal peptides in the hydrophobic plane of the membrane.</text>
</comment>
<keyword evidence="7" id="KW-0378">Hydrolase</keyword>
<evidence type="ECO:0000256" key="10">
    <source>
        <dbReference type="ARBA" id="ARBA00023180"/>
    </source>
</evidence>
<dbReference type="GO" id="GO:0030660">
    <property type="term" value="C:Golgi-associated vesicle membrane"/>
    <property type="evidence" value="ECO:0007669"/>
    <property type="project" value="TreeGrafter"/>
</dbReference>
<dbReference type="InterPro" id="IPR006639">
    <property type="entry name" value="Preselin/SPP"/>
</dbReference>
<dbReference type="GO" id="GO:0042500">
    <property type="term" value="F:aspartic endopeptidase activity, intramembrane cleaving"/>
    <property type="evidence" value="ECO:0007669"/>
    <property type="project" value="InterPro"/>
</dbReference>
<evidence type="ECO:0000256" key="5">
    <source>
        <dbReference type="ARBA" id="ARBA00022692"/>
    </source>
</evidence>